<accession>A0A895XPC6</accession>
<dbReference type="KEGG" id="nav:JQS30_17010"/>
<keyword evidence="1" id="KW-0472">Membrane</keyword>
<geneLocation type="plasmid" evidence="2 3">
    <name>p1</name>
</geneLocation>
<sequence length="244" mass="26557">MNGTDNHPADIVRKDLTDEQLAARHRALDELDALCAKHPGPAADTLAALNANYRAGLPAPADGQPEQSPGGNLDEIDRHKIKVEYAPPQEDLEIEQVIVLCACGEEWTTYLPFGAFETYRSAEADLEAPFLTRWRDHAHAACGLDVPDQPVGVLQMALESIEHLVDERGELIAERDAALARLDSMEIHEGCTADLEAQKDLTQEAWATHDAASAAAKAFKRQRNLVIACAAVIIIALTLAYFTS</sequence>
<keyword evidence="1" id="KW-1133">Transmembrane helix</keyword>
<evidence type="ECO:0000313" key="2">
    <source>
        <dbReference type="EMBL" id="QSB07204.1"/>
    </source>
</evidence>
<dbReference type="EMBL" id="CP070498">
    <property type="protein sequence ID" value="QSB07204.1"/>
    <property type="molecule type" value="Genomic_DNA"/>
</dbReference>
<dbReference type="RefSeq" id="WP_213173199.1">
    <property type="nucleotide sequence ID" value="NZ_CP070498.1"/>
</dbReference>
<dbReference type="AlphaFoldDB" id="A0A895XPC6"/>
<keyword evidence="2" id="KW-0614">Plasmid</keyword>
<dbReference type="Proteomes" id="UP000662939">
    <property type="component" value="Plasmid p1"/>
</dbReference>
<keyword evidence="3" id="KW-1185">Reference proteome</keyword>
<protein>
    <submittedName>
        <fullName evidence="2">Uncharacterized protein</fullName>
    </submittedName>
</protein>
<organism evidence="2 3">
    <name type="scientific">Natronoglycomyces albus</name>
    <dbReference type="NCBI Taxonomy" id="2811108"/>
    <lineage>
        <taxon>Bacteria</taxon>
        <taxon>Bacillati</taxon>
        <taxon>Actinomycetota</taxon>
        <taxon>Actinomycetes</taxon>
        <taxon>Glycomycetales</taxon>
        <taxon>Glycomycetaceae</taxon>
        <taxon>Natronoglycomyces</taxon>
    </lineage>
</organism>
<feature type="transmembrane region" description="Helical" evidence="1">
    <location>
        <begin position="225"/>
        <end position="243"/>
    </location>
</feature>
<gene>
    <name evidence="2" type="ORF">JQS30_17010</name>
</gene>
<proteinExistence type="predicted"/>
<evidence type="ECO:0000256" key="1">
    <source>
        <dbReference type="SAM" id="Phobius"/>
    </source>
</evidence>
<reference evidence="2" key="1">
    <citation type="submission" date="2021-02" db="EMBL/GenBank/DDBJ databases">
        <title>Natronoglycomyces albus gen. nov., sp. nov, a haloalkaliphilic actinobacterium from a soda solonchak soil.</title>
        <authorList>
            <person name="Sorokin D.Y."/>
            <person name="Khijniak T.V."/>
            <person name="Zakharycheva A.P."/>
            <person name="Boueva O.V."/>
            <person name="Ariskina E.V."/>
            <person name="Hahnke R.L."/>
            <person name="Bunk B."/>
            <person name="Sproer C."/>
            <person name="Schumann P."/>
            <person name="Evtushenko L.I."/>
            <person name="Kublanov I.V."/>
        </authorList>
    </citation>
    <scope>NUCLEOTIDE SEQUENCE</scope>
    <source>
        <strain evidence="2">DSM 106290</strain>
        <plasmid evidence="2">p1</plasmid>
    </source>
</reference>
<evidence type="ECO:0000313" key="3">
    <source>
        <dbReference type="Proteomes" id="UP000662939"/>
    </source>
</evidence>
<keyword evidence="1" id="KW-0812">Transmembrane</keyword>
<name>A0A895XPC6_9ACTN</name>